<evidence type="ECO:0000313" key="3">
    <source>
        <dbReference type="Proteomes" id="UP000543554"/>
    </source>
</evidence>
<organism evidence="2 3">
    <name type="scientific">Methylorubrum thiocyanatum</name>
    <dbReference type="NCBI Taxonomy" id="47958"/>
    <lineage>
        <taxon>Bacteria</taxon>
        <taxon>Pseudomonadati</taxon>
        <taxon>Pseudomonadota</taxon>
        <taxon>Alphaproteobacteria</taxon>
        <taxon>Hyphomicrobiales</taxon>
        <taxon>Methylobacteriaceae</taxon>
        <taxon>Methylorubrum</taxon>
    </lineage>
</organism>
<feature type="transmembrane region" description="Helical" evidence="1">
    <location>
        <begin position="20"/>
        <end position="37"/>
    </location>
</feature>
<protein>
    <submittedName>
        <fullName evidence="2">Uncharacterized protein</fullName>
    </submittedName>
</protein>
<keyword evidence="1" id="KW-1133">Transmembrane helix</keyword>
<dbReference type="RefSeq" id="WP_182555664.1">
    <property type="nucleotide sequence ID" value="NZ_BPRF01000025.1"/>
</dbReference>
<dbReference type="AlphaFoldDB" id="A0AA40S485"/>
<keyword evidence="1" id="KW-0812">Transmembrane</keyword>
<accession>A0AA40S485</accession>
<name>A0AA40S485_9HYPH</name>
<dbReference type="Proteomes" id="UP000543554">
    <property type="component" value="Unassembled WGS sequence"/>
</dbReference>
<proteinExistence type="predicted"/>
<keyword evidence="1" id="KW-0472">Membrane</keyword>
<keyword evidence="3" id="KW-1185">Reference proteome</keyword>
<comment type="caution">
    <text evidence="2">The sequence shown here is derived from an EMBL/GenBank/DDBJ whole genome shotgun (WGS) entry which is preliminary data.</text>
</comment>
<dbReference type="EMBL" id="JACJIB010000005">
    <property type="protein sequence ID" value="MBA8914289.1"/>
    <property type="molecule type" value="Genomic_DNA"/>
</dbReference>
<evidence type="ECO:0000313" key="2">
    <source>
        <dbReference type="EMBL" id="MBA8914289.1"/>
    </source>
</evidence>
<sequence>MASDFSPDPQTARLDRRVTWGVIALVAATVLIGALAPRVGHHGAPAKGPASDPAQDRSCTEWGDGCKVCRRIGEDVACSLPGIACTPGPVACLRSAGEP</sequence>
<gene>
    <name evidence="2" type="ORF">HNR51_003380</name>
</gene>
<evidence type="ECO:0000256" key="1">
    <source>
        <dbReference type="SAM" id="Phobius"/>
    </source>
</evidence>
<reference evidence="2 3" key="1">
    <citation type="submission" date="2020-08" db="EMBL/GenBank/DDBJ databases">
        <title>Genomic Encyclopedia of Type Strains, Phase IV (KMG-IV): sequencing the most valuable type-strain genomes for metagenomic binning, comparative biology and taxonomic classification.</title>
        <authorList>
            <person name="Goeker M."/>
        </authorList>
    </citation>
    <scope>NUCLEOTIDE SEQUENCE [LARGE SCALE GENOMIC DNA]</scope>
    <source>
        <strain evidence="2 3">DSM 11490</strain>
    </source>
</reference>